<dbReference type="Gene3D" id="1.25.10.10">
    <property type="entry name" value="Leucine-rich Repeat Variant"/>
    <property type="match status" value="1"/>
</dbReference>
<dbReference type="EMBL" id="MLAK01001282">
    <property type="protein sequence ID" value="OHS94855.1"/>
    <property type="molecule type" value="Genomic_DNA"/>
</dbReference>
<gene>
    <name evidence="3" type="ORF">TRFO_10769</name>
</gene>
<evidence type="ECO:0000313" key="3">
    <source>
        <dbReference type="EMBL" id="OHS94855.1"/>
    </source>
</evidence>
<dbReference type="OrthoDB" id="6260732at2759"/>
<proteinExistence type="predicted"/>
<keyword evidence="1" id="KW-0677">Repeat</keyword>
<dbReference type="VEuPathDB" id="TrichDB:TRFO_10769"/>
<evidence type="ECO:0000256" key="1">
    <source>
        <dbReference type="ARBA" id="ARBA00022737"/>
    </source>
</evidence>
<evidence type="ECO:0000256" key="2">
    <source>
        <dbReference type="ARBA" id="ARBA00022786"/>
    </source>
</evidence>
<dbReference type="AlphaFoldDB" id="A0A1J4J9D0"/>
<dbReference type="InterPro" id="IPR016024">
    <property type="entry name" value="ARM-type_fold"/>
</dbReference>
<dbReference type="SUPFAM" id="SSF48371">
    <property type="entry name" value="ARM repeat"/>
    <property type="match status" value="2"/>
</dbReference>
<dbReference type="InterPro" id="IPR011989">
    <property type="entry name" value="ARM-like"/>
</dbReference>
<dbReference type="GeneID" id="94830357"/>
<dbReference type="GO" id="GO:0010265">
    <property type="term" value="P:SCF complex assembly"/>
    <property type="evidence" value="ECO:0007669"/>
    <property type="project" value="InterPro"/>
</dbReference>
<dbReference type="PANTHER" id="PTHR12696">
    <property type="entry name" value="TIP120"/>
    <property type="match status" value="1"/>
</dbReference>
<protein>
    <recommendedName>
        <fullName evidence="5">TATA-binding protein interacting (TIP20) domain-containing protein</fullName>
    </recommendedName>
</protein>
<evidence type="ECO:0000313" key="4">
    <source>
        <dbReference type="Proteomes" id="UP000179807"/>
    </source>
</evidence>
<dbReference type="InterPro" id="IPR039852">
    <property type="entry name" value="CAND1/CAND2"/>
</dbReference>
<keyword evidence="2" id="KW-0833">Ubl conjugation pathway</keyword>
<comment type="caution">
    <text evidence="3">The sequence shown here is derived from an EMBL/GenBank/DDBJ whole genome shotgun (WGS) entry which is preliminary data.</text>
</comment>
<evidence type="ECO:0008006" key="5">
    <source>
        <dbReference type="Google" id="ProtNLM"/>
    </source>
</evidence>
<accession>A0A1J4J9D0</accession>
<organism evidence="3 4">
    <name type="scientific">Tritrichomonas foetus</name>
    <dbReference type="NCBI Taxonomy" id="1144522"/>
    <lineage>
        <taxon>Eukaryota</taxon>
        <taxon>Metamonada</taxon>
        <taxon>Parabasalia</taxon>
        <taxon>Tritrichomonadida</taxon>
        <taxon>Tritrichomonadidae</taxon>
        <taxon>Tritrichomonas</taxon>
    </lineage>
</organism>
<keyword evidence="4" id="KW-1185">Reference proteome</keyword>
<sequence length="1205" mass="135114">MTKTWKYANFASMMGSTDIDDHINALDILIKRLESIETLDINTQDENKEIINKIMYCLEDQLENQSLQIRVSHCLRVLVLLSTRFPLDNLKSFVYPILTEAFNKYCMIRSHFVSIIKEILTMLVTSNVNRQEKFVSMMFPLCMNALDTNISDDISFPLDVTTALTESLGSLFTKDQFEQVYNKITILLKDVDENGAHDLAELAKVWSNLVNPEMLQKLITFLLQSNEQYIYAFTVLTTLIINKPDAFISHINTLVNLLYPKIDILLQGPEDDEEFSPQTTIDAQNSIFAFDALINAFPDTFRETADVYCQLAFDFFSYGVFNPTFSNSGDIDEVDELEVDGDEELGDDDAIPSDDDTWKIRKAIHFLAQTVLHKYPKTFMEIFNSAPENATNTIVFITDSDPGVKSISLQTLLLFIKTEKANLNQEIINNWICAFIAQLNCQNKASSSLIYPAFTQLVNEFGNLVPKYSLQIVECIEKAQNQNQEQAKNLSISGEILMLLNALISTSSNVDELVPSICKILSGLLKQTNYLQECMATVSLLYNHASESKIKELSDLNAKIIEIAQSKSGNENRLFTIDPLAIFVCLFSKSPNAIQSLTSILNFIKINEVYAKSAIAATSLIAASPSSNVLVSKASEILDSLKKFLSTFDSTLLFRTLWALSICIHNNIFDKKLCDSIVPNLVKLLENDEVRIQLIVVRVLQKLTSLPSVSSSLISSLFGLFTAKKISGQVVIGIAEVLASVQDDKLNPLIEKLITEGEKLSKNETSDLTLSSIALFIGYITSSHKTILDSLLKKFEGQLSGKSFSAFTIKCVGEIGSRVSLSDRKTIISIIFDLVNNNERHIFSSAAHSICLIAANSCDTILPQLIEKASKDKERLPTWISAINKSLRQMKKLKKTSAKVDFVSLFKFLTLQADFEKETETVLIECFSALLGISPSLLPQYFELISKYDKASPILSRSIASHLSLIENYKEAEQILKQILPHLNPANPATSVGAILSIKTCLRFEELRSLITSCFASLCKCFIFNEKQNVEVHYGSVSKLVDLGLMMRISTIDTISQILRIIPETLDYDLMIKTVSNGLNDPADEVKKRAITFLAKASEYPDALRAILKHVVPEITKLDVENMDLMDPLLQLIAKLHIYTQSSKVPAIERLVVKFSKQPKLKQYEEDASFANVQIQNIGEHILKSRTICFELMNKYNNDASMIFA</sequence>
<reference evidence="3" key="1">
    <citation type="submission" date="2016-10" db="EMBL/GenBank/DDBJ databases">
        <authorList>
            <person name="Benchimol M."/>
            <person name="Almeida L.G."/>
            <person name="Vasconcelos A.T."/>
            <person name="Perreira-Neves A."/>
            <person name="Rosa I.A."/>
            <person name="Tasca T."/>
            <person name="Bogo M.R."/>
            <person name="de Souza W."/>
        </authorList>
    </citation>
    <scope>NUCLEOTIDE SEQUENCE [LARGE SCALE GENOMIC DNA]</scope>
    <source>
        <strain evidence="3">K</strain>
    </source>
</reference>
<dbReference type="Proteomes" id="UP000179807">
    <property type="component" value="Unassembled WGS sequence"/>
</dbReference>
<dbReference type="RefSeq" id="XP_068347992.1">
    <property type="nucleotide sequence ID" value="XM_068495653.1"/>
</dbReference>
<name>A0A1J4J9D0_9EUKA</name>